<evidence type="ECO:0000313" key="1">
    <source>
        <dbReference type="EMBL" id="HJA92676.1"/>
    </source>
</evidence>
<evidence type="ECO:0000313" key="2">
    <source>
        <dbReference type="Proteomes" id="UP000886858"/>
    </source>
</evidence>
<name>A0A9D2I3M3_9FIRM</name>
<protein>
    <submittedName>
        <fullName evidence="1">Uncharacterized protein</fullName>
    </submittedName>
</protein>
<organism evidence="1 2">
    <name type="scientific">Candidatus Eisenbergiella merdipullorum</name>
    <dbReference type="NCBI Taxonomy" id="2838553"/>
    <lineage>
        <taxon>Bacteria</taxon>
        <taxon>Bacillati</taxon>
        <taxon>Bacillota</taxon>
        <taxon>Clostridia</taxon>
        <taxon>Lachnospirales</taxon>
        <taxon>Lachnospiraceae</taxon>
        <taxon>Eisenbergiella</taxon>
    </lineage>
</organism>
<accession>A0A9D2I3M3</accession>
<dbReference type="AlphaFoldDB" id="A0A9D2I3M3"/>
<dbReference type="EMBL" id="DWYY01000063">
    <property type="protein sequence ID" value="HJA92676.1"/>
    <property type="molecule type" value="Genomic_DNA"/>
</dbReference>
<sequence>MNDGIFFKSHFVMLLSRKKFGIIAEIGILADATILQRLSGKVNQKETGSGVQIGPSSLTKEENHIMMMIQVS</sequence>
<dbReference type="Proteomes" id="UP000886858">
    <property type="component" value="Unassembled WGS sequence"/>
</dbReference>
<reference evidence="1" key="2">
    <citation type="submission" date="2021-04" db="EMBL/GenBank/DDBJ databases">
        <authorList>
            <person name="Gilroy R."/>
        </authorList>
    </citation>
    <scope>NUCLEOTIDE SEQUENCE</scope>
    <source>
        <strain evidence="1">CHK179-7159</strain>
    </source>
</reference>
<proteinExistence type="predicted"/>
<reference evidence="1" key="1">
    <citation type="journal article" date="2021" name="PeerJ">
        <title>Extensive microbial diversity within the chicken gut microbiome revealed by metagenomics and culture.</title>
        <authorList>
            <person name="Gilroy R."/>
            <person name="Ravi A."/>
            <person name="Getino M."/>
            <person name="Pursley I."/>
            <person name="Horton D.L."/>
            <person name="Alikhan N.F."/>
            <person name="Baker D."/>
            <person name="Gharbi K."/>
            <person name="Hall N."/>
            <person name="Watson M."/>
            <person name="Adriaenssens E.M."/>
            <person name="Foster-Nyarko E."/>
            <person name="Jarju S."/>
            <person name="Secka A."/>
            <person name="Antonio M."/>
            <person name="Oren A."/>
            <person name="Chaudhuri R.R."/>
            <person name="La Ragione R."/>
            <person name="Hildebrand F."/>
            <person name="Pallen M.J."/>
        </authorList>
    </citation>
    <scope>NUCLEOTIDE SEQUENCE</scope>
    <source>
        <strain evidence="1">CHK179-7159</strain>
    </source>
</reference>
<comment type="caution">
    <text evidence="1">The sequence shown here is derived from an EMBL/GenBank/DDBJ whole genome shotgun (WGS) entry which is preliminary data.</text>
</comment>
<gene>
    <name evidence="1" type="ORF">H9717_06115</name>
</gene>